<feature type="non-terminal residue" evidence="2">
    <location>
        <position position="1"/>
    </location>
</feature>
<keyword evidence="1" id="KW-0175">Coiled coil</keyword>
<protein>
    <recommendedName>
        <fullName evidence="4">Chemoreceptor A</fullName>
    </recommendedName>
</protein>
<dbReference type="EMBL" id="QJKJ01009519">
    <property type="protein sequence ID" value="RDX76398.1"/>
    <property type="molecule type" value="Genomic_DNA"/>
</dbReference>
<dbReference type="STRING" id="157652.A0A371FDM1"/>
<evidence type="ECO:0000313" key="3">
    <source>
        <dbReference type="Proteomes" id="UP000257109"/>
    </source>
</evidence>
<dbReference type="Proteomes" id="UP000257109">
    <property type="component" value="Unassembled WGS sequence"/>
</dbReference>
<comment type="caution">
    <text evidence="2">The sequence shown here is derived from an EMBL/GenBank/DDBJ whole genome shotgun (WGS) entry which is preliminary data.</text>
</comment>
<gene>
    <name evidence="2" type="ORF">CR513_43612</name>
</gene>
<feature type="coiled-coil region" evidence="1">
    <location>
        <begin position="168"/>
        <end position="195"/>
    </location>
</feature>
<evidence type="ECO:0000256" key="1">
    <source>
        <dbReference type="SAM" id="Coils"/>
    </source>
</evidence>
<dbReference type="AlphaFoldDB" id="A0A371FDM1"/>
<proteinExistence type="predicted"/>
<organism evidence="2 3">
    <name type="scientific">Mucuna pruriens</name>
    <name type="common">Velvet bean</name>
    <name type="synonym">Dolichos pruriens</name>
    <dbReference type="NCBI Taxonomy" id="157652"/>
    <lineage>
        <taxon>Eukaryota</taxon>
        <taxon>Viridiplantae</taxon>
        <taxon>Streptophyta</taxon>
        <taxon>Embryophyta</taxon>
        <taxon>Tracheophyta</taxon>
        <taxon>Spermatophyta</taxon>
        <taxon>Magnoliopsida</taxon>
        <taxon>eudicotyledons</taxon>
        <taxon>Gunneridae</taxon>
        <taxon>Pentapetalae</taxon>
        <taxon>rosids</taxon>
        <taxon>fabids</taxon>
        <taxon>Fabales</taxon>
        <taxon>Fabaceae</taxon>
        <taxon>Papilionoideae</taxon>
        <taxon>50 kb inversion clade</taxon>
        <taxon>NPAAA clade</taxon>
        <taxon>indigoferoid/millettioid clade</taxon>
        <taxon>Phaseoleae</taxon>
        <taxon>Mucuna</taxon>
    </lineage>
</organism>
<dbReference type="PANTHER" id="PTHR33735:SF14">
    <property type="entry name" value="PHAGE CAPSID SCAFFOLDING PROTEIN (GPO) SERINE PEPTIDASE"/>
    <property type="match status" value="1"/>
</dbReference>
<evidence type="ECO:0008006" key="4">
    <source>
        <dbReference type="Google" id="ProtNLM"/>
    </source>
</evidence>
<dbReference type="OrthoDB" id="1927611at2759"/>
<sequence>MENTILTQKTTCLAAGTFGRCSASNVNHPIRHLRFNSKIKHNIFSVPEKKNLALRFQNDATRKMNMTVHAEIIPGGPVDPAMDKKINKISSGRKIRIVSTIFTLAVSFISGGKWGPLLRLKEKVETTIDEAQRVVDIIEDVAEGVDKVAEEAVKHLPEGKLRDAVQFVEQVAEQIDNHAELAEDALEKVENMEKEFGSIIESTSHQDNTVGIATSTEARTEVEKNTVAEVEKTKTLTT</sequence>
<accession>A0A371FDM1</accession>
<reference evidence="2" key="1">
    <citation type="submission" date="2018-05" db="EMBL/GenBank/DDBJ databases">
        <title>Draft genome of Mucuna pruriens seed.</title>
        <authorList>
            <person name="Nnadi N.E."/>
            <person name="Vos R."/>
            <person name="Hasami M.H."/>
            <person name="Devisetty U.K."/>
            <person name="Aguiy J.C."/>
        </authorList>
    </citation>
    <scope>NUCLEOTIDE SEQUENCE [LARGE SCALE GENOMIC DNA]</scope>
    <source>
        <strain evidence="2">JCA_2017</strain>
    </source>
</reference>
<name>A0A371FDM1_MUCPR</name>
<evidence type="ECO:0000313" key="2">
    <source>
        <dbReference type="EMBL" id="RDX76398.1"/>
    </source>
</evidence>
<dbReference type="PANTHER" id="PTHR33735">
    <property type="entry name" value="EXPRESSED PROTEIN"/>
    <property type="match status" value="1"/>
</dbReference>
<keyword evidence="3" id="KW-1185">Reference proteome</keyword>